<dbReference type="Proteomes" id="UP001142393">
    <property type="component" value="Unassembled WGS sequence"/>
</dbReference>
<reference evidence="2 3" key="1">
    <citation type="journal article" date="2023" name="Proc. Natl. Acad. Sci. U.S.A.">
        <title>A global phylogenomic analysis of the shiitake genus Lentinula.</title>
        <authorList>
            <person name="Sierra-Patev S."/>
            <person name="Min B."/>
            <person name="Naranjo-Ortiz M."/>
            <person name="Looney B."/>
            <person name="Konkel Z."/>
            <person name="Slot J.C."/>
            <person name="Sakamoto Y."/>
            <person name="Steenwyk J.L."/>
            <person name="Rokas A."/>
            <person name="Carro J."/>
            <person name="Camarero S."/>
            <person name="Ferreira P."/>
            <person name="Molpeceres G."/>
            <person name="Ruiz-Duenas F.J."/>
            <person name="Serrano A."/>
            <person name="Henrissat B."/>
            <person name="Drula E."/>
            <person name="Hughes K.W."/>
            <person name="Mata J.L."/>
            <person name="Ishikawa N.K."/>
            <person name="Vargas-Isla R."/>
            <person name="Ushijima S."/>
            <person name="Smith C.A."/>
            <person name="Donoghue J."/>
            <person name="Ahrendt S."/>
            <person name="Andreopoulos W."/>
            <person name="He G."/>
            <person name="LaButti K."/>
            <person name="Lipzen A."/>
            <person name="Ng V."/>
            <person name="Riley R."/>
            <person name="Sandor L."/>
            <person name="Barry K."/>
            <person name="Martinez A.T."/>
            <person name="Xiao Y."/>
            <person name="Gibbons J.G."/>
            <person name="Terashima K."/>
            <person name="Grigoriev I.V."/>
            <person name="Hibbett D."/>
        </authorList>
    </citation>
    <scope>NUCLEOTIDE SEQUENCE [LARGE SCALE GENOMIC DNA]</scope>
    <source>
        <strain evidence="2 3">TFB7810</strain>
    </source>
</reference>
<feature type="region of interest" description="Disordered" evidence="1">
    <location>
        <begin position="29"/>
        <end position="81"/>
    </location>
</feature>
<accession>A0A9W8NVA2</accession>
<dbReference type="AlphaFoldDB" id="A0A9W8NVA2"/>
<evidence type="ECO:0000256" key="1">
    <source>
        <dbReference type="SAM" id="MobiDB-lite"/>
    </source>
</evidence>
<keyword evidence="3" id="KW-1185">Reference proteome</keyword>
<proteinExistence type="predicted"/>
<comment type="caution">
    <text evidence="2">The sequence shown here is derived from an EMBL/GenBank/DDBJ whole genome shotgun (WGS) entry which is preliminary data.</text>
</comment>
<evidence type="ECO:0000313" key="3">
    <source>
        <dbReference type="Proteomes" id="UP001142393"/>
    </source>
</evidence>
<protein>
    <submittedName>
        <fullName evidence="2">Uncharacterized protein</fullName>
    </submittedName>
</protein>
<organism evidence="2 3">
    <name type="scientific">Lentinula detonsa</name>
    <dbReference type="NCBI Taxonomy" id="2804962"/>
    <lineage>
        <taxon>Eukaryota</taxon>
        <taxon>Fungi</taxon>
        <taxon>Dikarya</taxon>
        <taxon>Basidiomycota</taxon>
        <taxon>Agaricomycotina</taxon>
        <taxon>Agaricomycetes</taxon>
        <taxon>Agaricomycetidae</taxon>
        <taxon>Agaricales</taxon>
        <taxon>Marasmiineae</taxon>
        <taxon>Omphalotaceae</taxon>
        <taxon>Lentinula</taxon>
    </lineage>
</organism>
<dbReference type="EMBL" id="JANVFU010000012">
    <property type="protein sequence ID" value="KAJ3741556.1"/>
    <property type="molecule type" value="Genomic_DNA"/>
</dbReference>
<sequence>MSSGSVMGSGVDLRTVKKDRALGMTKNSLNFPVDGIPPPLSEKDQSSRTKHLSHLPNVRIAAQNPTSRPKSHIRSYSHSSSAPPATLVRLLCAQESTTKETTALSHVALSQLDSAPAQTASLLSHTQLTENAARTEKGASRARTKAQRYKLQLWLKDEEIRKERERVRAACFNPNEPTRHYLLVPL</sequence>
<evidence type="ECO:0000313" key="2">
    <source>
        <dbReference type="EMBL" id="KAJ3741556.1"/>
    </source>
</evidence>
<gene>
    <name evidence="2" type="ORF">DFH05DRAFT_1506574</name>
</gene>
<name>A0A9W8NVA2_9AGAR</name>